<sequence length="1032" mass="117008">MPDLKKVLGALLHDVGKPIRRAGLADRDKLLENIKEIEKSQNIELRNLHDTASKIGKRSVAHTEFTQLILNLLLPPEEASRIKPEKDCTKKADRKAAMERVGSGDVMDELKKQLQESGFKYGETTPMLLPQWMLLKTKYLNSVGLCSSQKSWNYEMGRKEFIENLKDIFEILKDLNKSNKDKFLEKYKELLCYLFDKEIWVPVKPLDPEFIINLRGMTYKEALNGSDYPEVARRLISMLVWAGNVYNRRVSYGLINTVLNILKATTMFVPSAHWAALVPDISLYSHSRLTAAFSTVCEMRDSFIMLTIDTMGVQRFVASPREPAAASRILRGRSLIVILALDALTKYALHLFEVPKTNVLVEKGGAVDLILPVRRMEDDNSKKKRRRKDSISKEDRERLNTLEEVAAKLSDFLGSDIRFIVAYTKPRGLNHITYLKAWLSFYGAMEGGKTRGRRTYGIMSVLTELERELAKKKAVLRRSESWWKKVGGYDSLTKEAILDGDKFSVKVGEEDSDYFDGVAGPGKLQVGDVLAGVTHMSLAAGSAGRGLAGVIGIHLFGSASEDDVESFVKKLSSKLFGNCRHTCLHGYVDEFEVAVVPLLPVRSVYLLLSVRNSPVYDVRDPKQLAAAYRGIAKLLDELTQLLRENGNPATDGRRGWGTYIDIKIVNAPHAFILTKAEDVDVKNAFEELSAKIRDLLGSADVEIGFDFFAYYHPAVYNAERGRYELVTIDEYEIIGLAKMDVDRFGDVRLMYAFSPSRLVTLSDYVNMVLMGKGYLTVVDEVKRRNENAKRFRLLDVIPLYAGGDDLSLYGKWSHLLYYLAKLHRSLRAALYPLTLSLSAAIDRDHVPLLYLYRRAVEGLELHAKRYRAAGAIESDVVALEPPECGGAQVDLKNLYSAWNFQIFEKVLDPFTMPYVKLEEWTRELYILSSLAARYETLEIKQHRAPATRLRERSLQLKVYYAYVCVRRKDELEKLIDTMKRLGIGEDPILLYPSSRELDKALKLLSVAKPYLDLVLLAIRRKDTVQPLETETP</sequence>
<dbReference type="GO" id="GO:0016787">
    <property type="term" value="F:hydrolase activity"/>
    <property type="evidence" value="ECO:0007669"/>
    <property type="project" value="UniProtKB-KW"/>
</dbReference>
<proteinExistence type="predicted"/>
<dbReference type="Gene3D" id="3.30.70.270">
    <property type="match status" value="1"/>
</dbReference>
<dbReference type="eggNOG" id="arCOG02666">
    <property type="taxonomic scope" value="Archaea"/>
</dbReference>
<dbReference type="OrthoDB" id="27218at2157"/>
<dbReference type="KEGG" id="pis:Pisl_1541"/>
<dbReference type="InterPro" id="IPR043128">
    <property type="entry name" value="Rev_trsase/Diguanyl_cyclase"/>
</dbReference>
<dbReference type="GO" id="GO:0000166">
    <property type="term" value="F:nucleotide binding"/>
    <property type="evidence" value="ECO:0007669"/>
    <property type="project" value="UniProtKB-KW"/>
</dbReference>
<dbReference type="Pfam" id="PF22335">
    <property type="entry name" value="Cas10-Cmr2_palm2"/>
    <property type="match status" value="1"/>
</dbReference>
<evidence type="ECO:0000256" key="2">
    <source>
        <dbReference type="ARBA" id="ARBA00023118"/>
    </source>
</evidence>
<name>A1RUR4_PYRIL</name>
<feature type="domain" description="Cas10/Cmr2 second palm" evidence="3">
    <location>
        <begin position="735"/>
        <end position="866"/>
    </location>
</feature>
<evidence type="ECO:0000259" key="3">
    <source>
        <dbReference type="Pfam" id="PF22335"/>
    </source>
</evidence>
<dbReference type="PANTHER" id="PTHR36528">
    <property type="entry name" value="CRISPR SYSTEM SINGLE-STRAND-SPECIFIC DEOXYRIBONUCLEASE CAS10/CSM1 (SUBTYPE III-A)"/>
    <property type="match status" value="1"/>
</dbReference>
<gene>
    <name evidence="4" type="ordered locus">Pisl_1541</name>
</gene>
<dbReference type="HOGENOM" id="CLU_317052_0_0_2"/>
<evidence type="ECO:0000313" key="5">
    <source>
        <dbReference type="Proteomes" id="UP000002595"/>
    </source>
</evidence>
<keyword evidence="5" id="KW-1185">Reference proteome</keyword>
<dbReference type="AlphaFoldDB" id="A1RUR4"/>
<dbReference type="GO" id="GO:0051607">
    <property type="term" value="P:defense response to virus"/>
    <property type="evidence" value="ECO:0007669"/>
    <property type="project" value="UniProtKB-KW"/>
</dbReference>
<keyword evidence="1" id="KW-0547">Nucleotide-binding</keyword>
<dbReference type="STRING" id="384616.Pisl_1541"/>
<evidence type="ECO:0000256" key="1">
    <source>
        <dbReference type="ARBA" id="ARBA00022741"/>
    </source>
</evidence>
<dbReference type="EMBL" id="CP000504">
    <property type="protein sequence ID" value="ABL88696.1"/>
    <property type="molecule type" value="Genomic_DNA"/>
</dbReference>
<dbReference type="PANTHER" id="PTHR36528:SF1">
    <property type="entry name" value="CRISPR SYSTEM SINGLE-STRAND-SPECIFIC DEOXYRIBONUCLEASE CAS10_CSM1 (SUBTYPE III-A)"/>
    <property type="match status" value="1"/>
</dbReference>
<accession>A1RUR4</accession>
<dbReference type="Proteomes" id="UP000002595">
    <property type="component" value="Chromosome"/>
</dbReference>
<dbReference type="InterPro" id="IPR052117">
    <property type="entry name" value="Cas10/Csm1_subtype-III-A"/>
</dbReference>
<organism evidence="4 5">
    <name type="scientific">Pyrobaculum islandicum (strain DSM 4184 / JCM 9189 / GEO3)</name>
    <dbReference type="NCBI Taxonomy" id="384616"/>
    <lineage>
        <taxon>Archaea</taxon>
        <taxon>Thermoproteota</taxon>
        <taxon>Thermoprotei</taxon>
        <taxon>Thermoproteales</taxon>
        <taxon>Thermoproteaceae</taxon>
        <taxon>Pyrobaculum</taxon>
    </lineage>
</organism>
<keyword evidence="4" id="KW-0378">Hydrolase</keyword>
<dbReference type="GeneID" id="4618015"/>
<protein>
    <submittedName>
        <fullName evidence="4">Hydrolase of the HD superfamily</fullName>
    </submittedName>
</protein>
<dbReference type="RefSeq" id="WP_011763271.1">
    <property type="nucleotide sequence ID" value="NC_008701.1"/>
</dbReference>
<reference evidence="4" key="1">
    <citation type="submission" date="2006-12" db="EMBL/GenBank/DDBJ databases">
        <title>Complete sequence of Pyrobaculum islandicum DSM 4184.</title>
        <authorList>
            <person name="Copeland A."/>
            <person name="Lucas S."/>
            <person name="Lapidus A."/>
            <person name="Barry K."/>
            <person name="Detter J.C."/>
            <person name="Glavina del Rio T."/>
            <person name="Dalin E."/>
            <person name="Tice H."/>
            <person name="Pitluck S."/>
            <person name="Meincke L."/>
            <person name="Brettin T."/>
            <person name="Bruce D."/>
            <person name="Han C."/>
            <person name="Tapia R."/>
            <person name="Gilna P."/>
            <person name="Schmutz J."/>
            <person name="Larimer F."/>
            <person name="Land M."/>
            <person name="Hauser L."/>
            <person name="Kyrpides N."/>
            <person name="Mikhailova N."/>
            <person name="Cozen A.E."/>
            <person name="Fitz-Gibbon S.T."/>
            <person name="House C.H."/>
            <person name="Saltikov C."/>
            <person name="Lowe T."/>
            <person name="Richardson P."/>
        </authorList>
    </citation>
    <scope>NUCLEOTIDE SEQUENCE [LARGE SCALE GENOMIC DNA]</scope>
    <source>
        <strain evidence="4">DSM 4184</strain>
    </source>
</reference>
<dbReference type="InterPro" id="IPR054767">
    <property type="entry name" value="Cas10-Cmr2_palm2"/>
</dbReference>
<keyword evidence="2" id="KW-0051">Antiviral defense</keyword>
<evidence type="ECO:0000313" key="4">
    <source>
        <dbReference type="EMBL" id="ABL88696.1"/>
    </source>
</evidence>